<sequence>MKMESRKRANRSTELTRMKSGMDCCGLGRSTVVSGSNLRWPLWPENPTRKESSSDTLIGSITL</sequence>
<comment type="caution">
    <text evidence="2">The sequence shown here is derived from an EMBL/GenBank/DDBJ whole genome shotgun (WGS) entry which is preliminary data.</text>
</comment>
<evidence type="ECO:0000256" key="1">
    <source>
        <dbReference type="SAM" id="MobiDB-lite"/>
    </source>
</evidence>
<dbReference type="AlphaFoldDB" id="A0A392RQ54"/>
<evidence type="ECO:0000313" key="2">
    <source>
        <dbReference type="EMBL" id="MCI38743.1"/>
    </source>
</evidence>
<reference evidence="2 3" key="1">
    <citation type="journal article" date="2018" name="Front. Plant Sci.">
        <title>Red Clover (Trifolium pratense) and Zigzag Clover (T. medium) - A Picture of Genomic Similarities and Differences.</title>
        <authorList>
            <person name="Dluhosova J."/>
            <person name="Istvanek J."/>
            <person name="Nedelnik J."/>
            <person name="Repkova J."/>
        </authorList>
    </citation>
    <scope>NUCLEOTIDE SEQUENCE [LARGE SCALE GENOMIC DNA]</scope>
    <source>
        <strain evidence="3">cv. 10/8</strain>
        <tissue evidence="2">Leaf</tissue>
    </source>
</reference>
<accession>A0A392RQ54</accession>
<protein>
    <submittedName>
        <fullName evidence="2">Uncharacterized protein</fullName>
    </submittedName>
</protein>
<feature type="region of interest" description="Disordered" evidence="1">
    <location>
        <begin position="38"/>
        <end position="63"/>
    </location>
</feature>
<feature type="region of interest" description="Disordered" evidence="1">
    <location>
        <begin position="1"/>
        <end position="22"/>
    </location>
</feature>
<feature type="compositionally biased region" description="Polar residues" evidence="1">
    <location>
        <begin position="54"/>
        <end position="63"/>
    </location>
</feature>
<dbReference type="Proteomes" id="UP000265520">
    <property type="component" value="Unassembled WGS sequence"/>
</dbReference>
<organism evidence="2 3">
    <name type="scientific">Trifolium medium</name>
    <dbReference type="NCBI Taxonomy" id="97028"/>
    <lineage>
        <taxon>Eukaryota</taxon>
        <taxon>Viridiplantae</taxon>
        <taxon>Streptophyta</taxon>
        <taxon>Embryophyta</taxon>
        <taxon>Tracheophyta</taxon>
        <taxon>Spermatophyta</taxon>
        <taxon>Magnoliopsida</taxon>
        <taxon>eudicotyledons</taxon>
        <taxon>Gunneridae</taxon>
        <taxon>Pentapetalae</taxon>
        <taxon>rosids</taxon>
        <taxon>fabids</taxon>
        <taxon>Fabales</taxon>
        <taxon>Fabaceae</taxon>
        <taxon>Papilionoideae</taxon>
        <taxon>50 kb inversion clade</taxon>
        <taxon>NPAAA clade</taxon>
        <taxon>Hologalegina</taxon>
        <taxon>IRL clade</taxon>
        <taxon>Trifolieae</taxon>
        <taxon>Trifolium</taxon>
    </lineage>
</organism>
<dbReference type="EMBL" id="LXQA010259304">
    <property type="protein sequence ID" value="MCI38743.1"/>
    <property type="molecule type" value="Genomic_DNA"/>
</dbReference>
<keyword evidence="3" id="KW-1185">Reference proteome</keyword>
<proteinExistence type="predicted"/>
<name>A0A392RQ54_9FABA</name>
<evidence type="ECO:0000313" key="3">
    <source>
        <dbReference type="Proteomes" id="UP000265520"/>
    </source>
</evidence>
<feature type="non-terminal residue" evidence="2">
    <location>
        <position position="63"/>
    </location>
</feature>